<reference evidence="1" key="1">
    <citation type="submission" date="2020-05" db="EMBL/GenBank/DDBJ databases">
        <authorList>
            <person name="Chiriac C."/>
            <person name="Salcher M."/>
            <person name="Ghai R."/>
            <person name="Kavagutti S V."/>
        </authorList>
    </citation>
    <scope>NUCLEOTIDE SEQUENCE</scope>
</reference>
<dbReference type="EMBL" id="LR797156">
    <property type="protein sequence ID" value="CAB4190497.1"/>
    <property type="molecule type" value="Genomic_DNA"/>
</dbReference>
<keyword evidence="1" id="KW-0540">Nuclease</keyword>
<dbReference type="InterPro" id="IPR004211">
    <property type="entry name" value="Endonuclease_7"/>
</dbReference>
<dbReference type="InterPro" id="IPR044925">
    <property type="entry name" value="His-Me_finger_sf"/>
</dbReference>
<proteinExistence type="predicted"/>
<keyword evidence="1" id="KW-0378">Hydrolase</keyword>
<gene>
    <name evidence="1" type="ORF">UFOVP1193_66</name>
</gene>
<dbReference type="Gene3D" id="3.40.1800.10">
    <property type="entry name" value="His-Me finger endonucleases"/>
    <property type="match status" value="1"/>
</dbReference>
<dbReference type="GO" id="GO:0004519">
    <property type="term" value="F:endonuclease activity"/>
    <property type="evidence" value="ECO:0007669"/>
    <property type="project" value="UniProtKB-KW"/>
</dbReference>
<accession>A0A6J5R7X5</accession>
<dbReference type="Pfam" id="PF02945">
    <property type="entry name" value="Endonuclease_7"/>
    <property type="match status" value="1"/>
</dbReference>
<dbReference type="SUPFAM" id="SSF54060">
    <property type="entry name" value="His-Me finger endonucleases"/>
    <property type="match status" value="1"/>
</dbReference>
<dbReference type="InterPro" id="IPR038563">
    <property type="entry name" value="Endonuclease_7_sf"/>
</dbReference>
<organism evidence="1">
    <name type="scientific">uncultured Caudovirales phage</name>
    <dbReference type="NCBI Taxonomy" id="2100421"/>
    <lineage>
        <taxon>Viruses</taxon>
        <taxon>Duplodnaviria</taxon>
        <taxon>Heunggongvirae</taxon>
        <taxon>Uroviricota</taxon>
        <taxon>Caudoviricetes</taxon>
        <taxon>Peduoviridae</taxon>
        <taxon>Maltschvirus</taxon>
        <taxon>Maltschvirus maltsch</taxon>
    </lineage>
</organism>
<sequence length="171" mass="19532">MIQETKKCSLCKEVKFHGDFHKHPKLGFHPRCKPCRAAVGKKYYVDHPEKFLAYKLRARNETMEERLTRIAERKAKAPLKRHVVARRSHLKINFGLTPENYDAILTAQKGVCAICGVDKPSAHRQHFYVDHCHTTGKIRGLLCGSCNTGLGHFKDNPDLLTTAISYLEKHL</sequence>
<keyword evidence="1" id="KW-0255">Endonuclease</keyword>
<protein>
    <submittedName>
        <fullName evidence="1">Recombination endonuclease VII</fullName>
    </submittedName>
</protein>
<name>A0A6J5R7X5_9CAUD</name>
<evidence type="ECO:0000313" key="1">
    <source>
        <dbReference type="EMBL" id="CAB4190497.1"/>
    </source>
</evidence>